<evidence type="ECO:0000313" key="6">
    <source>
        <dbReference type="Proteomes" id="UP000293342"/>
    </source>
</evidence>
<keyword evidence="2" id="KW-0560">Oxidoreductase</keyword>
<dbReference type="InterPro" id="IPR006094">
    <property type="entry name" value="Oxid_FAD_bind_N"/>
</dbReference>
<proteinExistence type="inferred from homology"/>
<dbReference type="GO" id="GO:0071949">
    <property type="term" value="F:FAD binding"/>
    <property type="evidence" value="ECO:0007669"/>
    <property type="project" value="InterPro"/>
</dbReference>
<comment type="similarity">
    <text evidence="1">Belongs to the oxygen-dependent FAD-linked oxidoreductase family.</text>
</comment>
<dbReference type="EMBL" id="SJKD01000002">
    <property type="protein sequence ID" value="TCC50670.1"/>
    <property type="molecule type" value="Genomic_DNA"/>
</dbReference>
<dbReference type="SUPFAM" id="SSF56176">
    <property type="entry name" value="FAD-binding/transporter-associated domain-like"/>
    <property type="match status" value="1"/>
</dbReference>
<dbReference type="InterPro" id="IPR016169">
    <property type="entry name" value="FAD-bd_PCMH_sub2"/>
</dbReference>
<name>A0A4R0JVE7_9ACTN</name>
<dbReference type="InterPro" id="IPR050432">
    <property type="entry name" value="FAD-linked_Oxidoreductases_BP"/>
</dbReference>
<reference evidence="5 6" key="1">
    <citation type="submission" date="2019-02" db="EMBL/GenBank/DDBJ databases">
        <title>Kribbella capetownensis sp. nov. and Kribbella speibonae sp. nov., isolated from soil.</title>
        <authorList>
            <person name="Curtis S.M."/>
            <person name="Norton I."/>
            <person name="Everest G.J."/>
            <person name="Meyers P.R."/>
        </authorList>
    </citation>
    <scope>NUCLEOTIDE SEQUENCE [LARGE SCALE GENOMIC DNA]</scope>
    <source>
        <strain evidence="5 6">YM53</strain>
    </source>
</reference>
<dbReference type="Gene3D" id="3.30.465.10">
    <property type="match status" value="1"/>
</dbReference>
<evidence type="ECO:0000256" key="1">
    <source>
        <dbReference type="ARBA" id="ARBA00005466"/>
    </source>
</evidence>
<keyword evidence="6" id="KW-1185">Reference proteome</keyword>
<organism evidence="5 6">
    <name type="scientific">Kribbella capetownensis</name>
    <dbReference type="NCBI Taxonomy" id="1572659"/>
    <lineage>
        <taxon>Bacteria</taxon>
        <taxon>Bacillati</taxon>
        <taxon>Actinomycetota</taxon>
        <taxon>Actinomycetes</taxon>
        <taxon>Propionibacteriales</taxon>
        <taxon>Kribbellaceae</taxon>
        <taxon>Kribbella</taxon>
    </lineage>
</organism>
<evidence type="ECO:0000313" key="5">
    <source>
        <dbReference type="EMBL" id="TCC50670.1"/>
    </source>
</evidence>
<dbReference type="PANTHER" id="PTHR13878">
    <property type="entry name" value="GULONOLACTONE OXIDASE"/>
    <property type="match status" value="1"/>
</dbReference>
<dbReference type="PROSITE" id="PS51387">
    <property type="entry name" value="FAD_PCMH"/>
    <property type="match status" value="1"/>
</dbReference>
<dbReference type="InterPro" id="IPR016166">
    <property type="entry name" value="FAD-bd_PCMH"/>
</dbReference>
<comment type="caution">
    <text evidence="5">The sequence shown here is derived from an EMBL/GenBank/DDBJ whole genome shotgun (WGS) entry which is preliminary data.</text>
</comment>
<dbReference type="PANTHER" id="PTHR13878:SF53">
    <property type="entry name" value="CYTOKININ DEHYDROGENASE 6"/>
    <property type="match status" value="1"/>
</dbReference>
<dbReference type="GO" id="GO:0016491">
    <property type="term" value="F:oxidoreductase activity"/>
    <property type="evidence" value="ECO:0007669"/>
    <property type="project" value="UniProtKB-KW"/>
</dbReference>
<evidence type="ECO:0000256" key="3">
    <source>
        <dbReference type="SAM" id="MobiDB-lite"/>
    </source>
</evidence>
<dbReference type="InterPro" id="IPR036318">
    <property type="entry name" value="FAD-bd_PCMH-like_sf"/>
</dbReference>
<feature type="compositionally biased region" description="Low complexity" evidence="3">
    <location>
        <begin position="262"/>
        <end position="272"/>
    </location>
</feature>
<feature type="region of interest" description="Disordered" evidence="3">
    <location>
        <begin position="247"/>
        <end position="292"/>
    </location>
</feature>
<dbReference type="Proteomes" id="UP000293342">
    <property type="component" value="Unassembled WGS sequence"/>
</dbReference>
<protein>
    <submittedName>
        <fullName evidence="5">FAD-binding oxidoreductase</fullName>
    </submittedName>
</protein>
<evidence type="ECO:0000259" key="4">
    <source>
        <dbReference type="PROSITE" id="PS51387"/>
    </source>
</evidence>
<evidence type="ECO:0000256" key="2">
    <source>
        <dbReference type="ARBA" id="ARBA00023002"/>
    </source>
</evidence>
<feature type="domain" description="FAD-binding PCMH-type" evidence="4">
    <location>
        <begin position="1"/>
        <end position="152"/>
    </location>
</feature>
<gene>
    <name evidence="5" type="ORF">E0H75_10770</name>
</gene>
<feature type="region of interest" description="Disordered" evidence="3">
    <location>
        <begin position="221"/>
        <end position="240"/>
    </location>
</feature>
<dbReference type="OrthoDB" id="143770at2"/>
<dbReference type="AlphaFoldDB" id="A0A4R0JVE7"/>
<dbReference type="Pfam" id="PF01565">
    <property type="entry name" value="FAD_binding_4"/>
    <property type="match status" value="1"/>
</dbReference>
<accession>A0A4R0JVE7</accession>
<sequence>MDLVLAEPRITIRGAGKSYGDAALPCGGIVLDMMSQARIVSFDQSSGVLVAEAGVLLKDIIEQTLPLGWNLPVIPGTERISVGGAIAGDVHRKNHPGAGSFARHVLWLALLRSDGTITELSPARDADGFWSTVGGMGLTGVIVRAALQLQRVDTGWVIRNRLRTRSLDESLGAMQDLAIRQEADPAQFAIAWLDARASGGSLGRGIVDECYPASSRDLPNSVAPFPERRDPMVRTRRSLPGPDVVSRATIASAPGRPDDDLGGAVSAAAASGRRVEQPTGAVDQRTTSGLRC</sequence>